<feature type="compositionally biased region" description="Basic and acidic residues" evidence="1">
    <location>
        <begin position="50"/>
        <end position="65"/>
    </location>
</feature>
<dbReference type="CDD" id="cd22748">
    <property type="entry name" value="OTU_OTUD6-like"/>
    <property type="match status" value="1"/>
</dbReference>
<feature type="compositionally biased region" description="Polar residues" evidence="1">
    <location>
        <begin position="78"/>
        <end position="90"/>
    </location>
</feature>
<evidence type="ECO:0000259" key="2">
    <source>
        <dbReference type="PROSITE" id="PS50802"/>
    </source>
</evidence>
<dbReference type="InterPro" id="IPR050704">
    <property type="entry name" value="Peptidase_C85-like"/>
</dbReference>
<dbReference type="Pfam" id="PF02338">
    <property type="entry name" value="OTU"/>
    <property type="match status" value="1"/>
</dbReference>
<dbReference type="InterPro" id="IPR003323">
    <property type="entry name" value="OTU_dom"/>
</dbReference>
<dbReference type="AlphaFoldDB" id="A0A9W8I0N2"/>
<dbReference type="Gene3D" id="3.90.70.80">
    <property type="match status" value="1"/>
</dbReference>
<feature type="region of interest" description="Disordered" evidence="1">
    <location>
        <begin position="50"/>
        <end position="126"/>
    </location>
</feature>
<keyword evidence="4" id="KW-1185">Reference proteome</keyword>
<dbReference type="InterPro" id="IPR038765">
    <property type="entry name" value="Papain-like_cys_pep_sf"/>
</dbReference>
<sequence length="313" mass="34791">MATPQETFEDLEARHRKEKKDLVATITSLKKTIPKGDKRKKKEVAAEIADLERSHSERQRAELDLFNKCSQAPADGTPSASAEQDPQQSGAPDAESDSEPAATSVPGLYSNASQAARPSGKKNKARLRLQRRAEQLKRQQEEAEAEAEGMVDMAAVETEAISKLIAGDGLSILEIRPDGHCLYSAIADQVNTYHGHSTSYPQMRKRAAEYMRANHADFIPFMTREDGDLFSESDFEKHCCDIESTATWGGQQEITALSHSLQLPVHVYQSNMPVLRIGEDKYTANDPIRLSYHRHAYGLGEHYNSLRKDPAVV</sequence>
<dbReference type="PANTHER" id="PTHR12419">
    <property type="entry name" value="OTU DOMAIN CONTAINING PROTEIN"/>
    <property type="match status" value="1"/>
</dbReference>
<protein>
    <submittedName>
        <fullName evidence="3">OTU protein</fullName>
        <ecNumber evidence="3">3.4.19.12</ecNumber>
    </submittedName>
</protein>
<dbReference type="SUPFAM" id="SSF54001">
    <property type="entry name" value="Cysteine proteinases"/>
    <property type="match status" value="1"/>
</dbReference>
<name>A0A9W8I0N2_9FUNG</name>
<organism evidence="3 4">
    <name type="scientific">Coemansia guatemalensis</name>
    <dbReference type="NCBI Taxonomy" id="2761395"/>
    <lineage>
        <taxon>Eukaryota</taxon>
        <taxon>Fungi</taxon>
        <taxon>Fungi incertae sedis</taxon>
        <taxon>Zoopagomycota</taxon>
        <taxon>Kickxellomycotina</taxon>
        <taxon>Kickxellomycetes</taxon>
        <taxon>Kickxellales</taxon>
        <taxon>Kickxellaceae</taxon>
        <taxon>Coemansia</taxon>
    </lineage>
</organism>
<gene>
    <name evidence="3" type="primary">OTU2</name>
    <name evidence="3" type="ORF">H4R20_004030</name>
</gene>
<evidence type="ECO:0000256" key="1">
    <source>
        <dbReference type="SAM" id="MobiDB-lite"/>
    </source>
</evidence>
<proteinExistence type="predicted"/>
<dbReference type="GO" id="GO:0004843">
    <property type="term" value="F:cysteine-type deubiquitinase activity"/>
    <property type="evidence" value="ECO:0007669"/>
    <property type="project" value="UniProtKB-EC"/>
</dbReference>
<dbReference type="OrthoDB" id="415023at2759"/>
<dbReference type="PANTHER" id="PTHR12419:SF10">
    <property type="entry name" value="DEUBIQUITINASE OTUD6B"/>
    <property type="match status" value="1"/>
</dbReference>
<comment type="caution">
    <text evidence="3">The sequence shown here is derived from an EMBL/GenBank/DDBJ whole genome shotgun (WGS) entry which is preliminary data.</text>
</comment>
<evidence type="ECO:0000313" key="4">
    <source>
        <dbReference type="Proteomes" id="UP001140094"/>
    </source>
</evidence>
<dbReference type="PROSITE" id="PS50802">
    <property type="entry name" value="OTU"/>
    <property type="match status" value="1"/>
</dbReference>
<accession>A0A9W8I0N2</accession>
<keyword evidence="3" id="KW-0378">Hydrolase</keyword>
<feature type="domain" description="OTU" evidence="2">
    <location>
        <begin position="170"/>
        <end position="309"/>
    </location>
</feature>
<evidence type="ECO:0000313" key="3">
    <source>
        <dbReference type="EMBL" id="KAJ2800512.1"/>
    </source>
</evidence>
<reference evidence="3" key="1">
    <citation type="submission" date="2022-07" db="EMBL/GenBank/DDBJ databases">
        <title>Phylogenomic reconstructions and comparative analyses of Kickxellomycotina fungi.</title>
        <authorList>
            <person name="Reynolds N.K."/>
            <person name="Stajich J.E."/>
            <person name="Barry K."/>
            <person name="Grigoriev I.V."/>
            <person name="Crous P."/>
            <person name="Smith M.E."/>
        </authorList>
    </citation>
    <scope>NUCLEOTIDE SEQUENCE</scope>
    <source>
        <strain evidence="3">NRRL 1565</strain>
    </source>
</reference>
<dbReference type="GO" id="GO:0016579">
    <property type="term" value="P:protein deubiquitination"/>
    <property type="evidence" value="ECO:0007669"/>
    <property type="project" value="TreeGrafter"/>
</dbReference>
<dbReference type="Proteomes" id="UP001140094">
    <property type="component" value="Unassembled WGS sequence"/>
</dbReference>
<dbReference type="EMBL" id="JANBUO010000971">
    <property type="protein sequence ID" value="KAJ2800512.1"/>
    <property type="molecule type" value="Genomic_DNA"/>
</dbReference>
<dbReference type="EC" id="3.4.19.12" evidence="3"/>